<evidence type="ECO:0000313" key="4">
    <source>
        <dbReference type="Proteomes" id="UP000076420"/>
    </source>
</evidence>
<dbReference type="VEuPathDB" id="VectorBase:BGLB034371"/>
<gene>
    <name evidence="3" type="primary">106076860</name>
</gene>
<dbReference type="EnsemblMetazoa" id="BGLB034371-RA">
    <property type="protein sequence ID" value="BGLB034371-PA"/>
    <property type="gene ID" value="BGLB034371"/>
</dbReference>
<organism evidence="3 4">
    <name type="scientific">Biomphalaria glabrata</name>
    <name type="common">Bloodfluke planorb</name>
    <name type="synonym">Freshwater snail</name>
    <dbReference type="NCBI Taxonomy" id="6526"/>
    <lineage>
        <taxon>Eukaryota</taxon>
        <taxon>Metazoa</taxon>
        <taxon>Spiralia</taxon>
        <taxon>Lophotrochozoa</taxon>
        <taxon>Mollusca</taxon>
        <taxon>Gastropoda</taxon>
        <taxon>Heterobranchia</taxon>
        <taxon>Euthyneura</taxon>
        <taxon>Panpulmonata</taxon>
        <taxon>Hygrophila</taxon>
        <taxon>Lymnaeoidea</taxon>
        <taxon>Planorbidae</taxon>
        <taxon>Biomphalaria</taxon>
    </lineage>
</organism>
<dbReference type="Gene3D" id="3.10.450.240">
    <property type="match status" value="1"/>
</dbReference>
<keyword evidence="1" id="KW-1133">Transmembrane helix</keyword>
<dbReference type="KEGG" id="bgt:106076860"/>
<keyword evidence="1" id="KW-0472">Membrane</keyword>
<name>A0A2C9LS58_BIOGL</name>
<dbReference type="Proteomes" id="UP000076420">
    <property type="component" value="Unassembled WGS sequence"/>
</dbReference>
<dbReference type="InterPro" id="IPR032710">
    <property type="entry name" value="NTF2-like_dom_sf"/>
</dbReference>
<evidence type="ECO:0000313" key="3">
    <source>
        <dbReference type="EnsemblMetazoa" id="BGLB034371-PA"/>
    </source>
</evidence>
<dbReference type="InterPro" id="IPR007379">
    <property type="entry name" value="Tim44-like_dom"/>
</dbReference>
<proteinExistence type="predicted"/>
<feature type="transmembrane region" description="Helical" evidence="1">
    <location>
        <begin position="6"/>
        <end position="26"/>
    </location>
</feature>
<keyword evidence="1" id="KW-0812">Transmembrane</keyword>
<feature type="domain" description="Tim44-like" evidence="2">
    <location>
        <begin position="79"/>
        <end position="156"/>
    </location>
</feature>
<dbReference type="SUPFAM" id="SSF54427">
    <property type="entry name" value="NTF2-like"/>
    <property type="match status" value="1"/>
</dbReference>
<reference evidence="3" key="1">
    <citation type="submission" date="2020-05" db="UniProtKB">
        <authorList>
            <consortium name="EnsemblMetazoa"/>
        </authorList>
    </citation>
    <scope>IDENTIFICATION</scope>
    <source>
        <strain evidence="3">BB02</strain>
    </source>
</reference>
<protein>
    <recommendedName>
        <fullName evidence="2">Tim44-like domain-containing protein</fullName>
    </recommendedName>
</protein>
<dbReference type="NCBIfam" id="NF033779">
    <property type="entry name" value="Tim44_TimA_adap"/>
    <property type="match status" value="1"/>
</dbReference>
<accession>A0A2C9LS58</accession>
<evidence type="ECO:0000259" key="2">
    <source>
        <dbReference type="Pfam" id="PF04280"/>
    </source>
</evidence>
<evidence type="ECO:0000256" key="1">
    <source>
        <dbReference type="SAM" id="Phobius"/>
    </source>
</evidence>
<sequence length="158" mass="18022">MTGEVMEIILYAIIAVAIFIRLHGILGRIDDSYVEDGDFNNMNDGFVKSNYSENDNELIDDNNLLQIISAINKGYVLEKLKQIYDIDKTFNPLNFIKSAEIAYEMIIGGFTKGDKDKLKMLVNGDLLNKLFDMIKKREEKNEVQETTIVSVDLCNIED</sequence>
<dbReference type="AlphaFoldDB" id="A0A2C9LS58"/>
<dbReference type="Pfam" id="PF04280">
    <property type="entry name" value="Tim44"/>
    <property type="match status" value="1"/>
</dbReference>